<dbReference type="InterPro" id="IPR001952">
    <property type="entry name" value="Alkaline_phosphatase"/>
</dbReference>
<dbReference type="EC" id="3.1.3.1" evidence="11"/>
<keyword evidence="6 11" id="KW-0378">Hydrolase</keyword>
<dbReference type="SMART" id="SM00098">
    <property type="entry name" value="alkPPc"/>
    <property type="match status" value="1"/>
</dbReference>
<evidence type="ECO:0000256" key="3">
    <source>
        <dbReference type="ARBA" id="ARBA00005984"/>
    </source>
</evidence>
<sequence length="483" mass="52943">MNFKLTPSLLAISFSVLTLSACGSKDTVSPQSQVKPKNIIMVVADGMGPVYPSAFRYYHDNPNTPLVERTIFDKLLVGSASTYPASESGYISTSDASAAALASGVKKNNFFVTDSAASATALAAGIKTYNGAIGIDQQKKAHLTVLEWAKSIGKTTGIAVTSQIVHATPASYIAKNEKRGNYNAIADNYYDLKVDGKFKADVMLGGGTKYFIRDDRNLKDEFVAAGYQYIDQFSQLSTLDKNQPVLGLFADVALPAALDDEDKYRLKTLTQTAIKQLENDKGFFLLVEASQIDWGGHSNDIAYAMGEMDDLSATMEFLDDYVKQHPDTLVVLTADHNTGGLSIGSKNTYQWKPHFIQLLKKSPEKIASLLATNKITDQQITELLGFPITDDEVLQFNVIKLEQTLAASQQKQTPIEAEKALTKQYYKAIKNIIDLRTHSGWTTGGHTGIDVPVYAVGQGKEEFYGYQDNIEIADKLFKLMGRE</sequence>
<dbReference type="SUPFAM" id="SSF53649">
    <property type="entry name" value="Alkaline phosphatase-like"/>
    <property type="match status" value="1"/>
</dbReference>
<dbReference type="EMBL" id="CP134146">
    <property type="protein sequence ID" value="WNC70253.1"/>
    <property type="molecule type" value="Genomic_DNA"/>
</dbReference>
<dbReference type="InterPro" id="IPR018299">
    <property type="entry name" value="Alkaline_phosphatase_AS"/>
</dbReference>
<gene>
    <name evidence="11" type="ORF">RI845_08955</name>
</gene>
<comment type="similarity">
    <text evidence="3 9">Belongs to the alkaline phosphatase family.</text>
</comment>
<evidence type="ECO:0000256" key="5">
    <source>
        <dbReference type="ARBA" id="ARBA00022723"/>
    </source>
</evidence>
<accession>A0ABY9TN30</accession>
<keyword evidence="8" id="KW-0460">Magnesium</keyword>
<evidence type="ECO:0000256" key="2">
    <source>
        <dbReference type="ARBA" id="ARBA00001947"/>
    </source>
</evidence>
<comment type="cofactor">
    <cofactor evidence="1">
        <name>Mg(2+)</name>
        <dbReference type="ChEBI" id="CHEBI:18420"/>
    </cofactor>
</comment>
<dbReference type="PANTHER" id="PTHR11596:SF5">
    <property type="entry name" value="ALKALINE PHOSPHATASE"/>
    <property type="match status" value="1"/>
</dbReference>
<dbReference type="Gene3D" id="3.40.720.10">
    <property type="entry name" value="Alkaline Phosphatase, subunit A"/>
    <property type="match status" value="2"/>
</dbReference>
<protein>
    <submittedName>
        <fullName evidence="11">Alkaline phosphatase</fullName>
        <ecNumber evidence="11">3.1.3.1</ecNumber>
    </submittedName>
</protein>
<reference evidence="12" key="1">
    <citation type="submission" date="2023-09" db="EMBL/GenBank/DDBJ databases">
        <authorList>
            <person name="Li S."/>
            <person name="Li X."/>
            <person name="Zhang C."/>
            <person name="Zhao Z."/>
        </authorList>
    </citation>
    <scope>NUCLEOTIDE SEQUENCE [LARGE SCALE GENOMIC DNA]</scope>
    <source>
        <strain evidence="12">SQ345</strain>
    </source>
</reference>
<feature type="chain" id="PRO_5047077685" evidence="10">
    <location>
        <begin position="21"/>
        <end position="483"/>
    </location>
</feature>
<evidence type="ECO:0000313" key="11">
    <source>
        <dbReference type="EMBL" id="WNC70253.1"/>
    </source>
</evidence>
<evidence type="ECO:0000256" key="9">
    <source>
        <dbReference type="RuleBase" id="RU003946"/>
    </source>
</evidence>
<name>A0ABY9TN30_9GAMM</name>
<dbReference type="PANTHER" id="PTHR11596">
    <property type="entry name" value="ALKALINE PHOSPHATASE"/>
    <property type="match status" value="1"/>
</dbReference>
<keyword evidence="10" id="KW-0732">Signal</keyword>
<evidence type="ECO:0000256" key="8">
    <source>
        <dbReference type="ARBA" id="ARBA00022842"/>
    </source>
</evidence>
<evidence type="ECO:0000256" key="10">
    <source>
        <dbReference type="SAM" id="SignalP"/>
    </source>
</evidence>
<dbReference type="Gene3D" id="1.10.60.40">
    <property type="match status" value="1"/>
</dbReference>
<comment type="cofactor">
    <cofactor evidence="2">
        <name>Zn(2+)</name>
        <dbReference type="ChEBI" id="CHEBI:29105"/>
    </cofactor>
</comment>
<dbReference type="GO" id="GO:0004035">
    <property type="term" value="F:alkaline phosphatase activity"/>
    <property type="evidence" value="ECO:0007669"/>
    <property type="project" value="UniProtKB-EC"/>
</dbReference>
<dbReference type="PRINTS" id="PR00113">
    <property type="entry name" value="ALKPHPHTASE"/>
</dbReference>
<keyword evidence="12" id="KW-1185">Reference proteome</keyword>
<dbReference type="Pfam" id="PF00245">
    <property type="entry name" value="Alk_phosphatase"/>
    <property type="match status" value="2"/>
</dbReference>
<evidence type="ECO:0000256" key="1">
    <source>
        <dbReference type="ARBA" id="ARBA00001946"/>
    </source>
</evidence>
<proteinExistence type="inferred from homology"/>
<evidence type="ECO:0000313" key="12">
    <source>
        <dbReference type="Proteomes" id="UP001248581"/>
    </source>
</evidence>
<keyword evidence="5" id="KW-0479">Metal-binding</keyword>
<dbReference type="RefSeq" id="WP_348389394.1">
    <property type="nucleotide sequence ID" value="NZ_CP134146.1"/>
</dbReference>
<dbReference type="PROSITE" id="PS51257">
    <property type="entry name" value="PROKAR_LIPOPROTEIN"/>
    <property type="match status" value="1"/>
</dbReference>
<evidence type="ECO:0000256" key="7">
    <source>
        <dbReference type="ARBA" id="ARBA00022833"/>
    </source>
</evidence>
<dbReference type="InterPro" id="IPR017850">
    <property type="entry name" value="Alkaline_phosphatase_core_sf"/>
</dbReference>
<organism evidence="11 12">
    <name type="scientific">Thalassotalea nanhaiensis</name>
    <dbReference type="NCBI Taxonomy" id="3065648"/>
    <lineage>
        <taxon>Bacteria</taxon>
        <taxon>Pseudomonadati</taxon>
        <taxon>Pseudomonadota</taxon>
        <taxon>Gammaproteobacteria</taxon>
        <taxon>Alteromonadales</taxon>
        <taxon>Colwelliaceae</taxon>
        <taxon>Thalassotalea</taxon>
    </lineage>
</organism>
<feature type="signal peptide" evidence="10">
    <location>
        <begin position="1"/>
        <end position="20"/>
    </location>
</feature>
<dbReference type="PROSITE" id="PS00123">
    <property type="entry name" value="ALKALINE_PHOSPHATASE"/>
    <property type="match status" value="1"/>
</dbReference>
<dbReference type="CDD" id="cd16012">
    <property type="entry name" value="ALP"/>
    <property type="match status" value="1"/>
</dbReference>
<keyword evidence="4" id="KW-0597">Phosphoprotein</keyword>
<evidence type="ECO:0000256" key="4">
    <source>
        <dbReference type="ARBA" id="ARBA00022553"/>
    </source>
</evidence>
<evidence type="ECO:0000256" key="6">
    <source>
        <dbReference type="ARBA" id="ARBA00022801"/>
    </source>
</evidence>
<keyword evidence="7" id="KW-0862">Zinc</keyword>
<dbReference type="Proteomes" id="UP001248581">
    <property type="component" value="Chromosome"/>
</dbReference>